<feature type="compositionally biased region" description="Basic and acidic residues" evidence="2">
    <location>
        <begin position="108"/>
        <end position="129"/>
    </location>
</feature>
<feature type="compositionally biased region" description="Polar residues" evidence="2">
    <location>
        <begin position="1070"/>
        <end position="1086"/>
    </location>
</feature>
<evidence type="ECO:0000313" key="3">
    <source>
        <dbReference type="Proteomes" id="UP000504606"/>
    </source>
</evidence>
<feature type="compositionally biased region" description="Basic and acidic residues" evidence="2">
    <location>
        <begin position="1"/>
        <end position="10"/>
    </location>
</feature>
<protein>
    <submittedName>
        <fullName evidence="4">Jouberin-like</fullName>
    </submittedName>
</protein>
<feature type="compositionally biased region" description="Basic and acidic residues" evidence="2">
    <location>
        <begin position="1092"/>
        <end position="1103"/>
    </location>
</feature>
<feature type="compositionally biased region" description="Acidic residues" evidence="2">
    <location>
        <begin position="84"/>
        <end position="95"/>
    </location>
</feature>
<feature type="region of interest" description="Disordered" evidence="2">
    <location>
        <begin position="1061"/>
        <end position="1121"/>
    </location>
</feature>
<dbReference type="InterPro" id="IPR036322">
    <property type="entry name" value="WD40_repeat_dom_sf"/>
</dbReference>
<dbReference type="OrthoDB" id="2096344at2759"/>
<feature type="compositionally biased region" description="Polar residues" evidence="2">
    <location>
        <begin position="96"/>
        <end position="105"/>
    </location>
</feature>
<dbReference type="PROSITE" id="PS50294">
    <property type="entry name" value="WD_REPEATS_REGION"/>
    <property type="match status" value="1"/>
</dbReference>
<feature type="compositionally biased region" description="Low complexity" evidence="2">
    <location>
        <begin position="179"/>
        <end position="188"/>
    </location>
</feature>
<evidence type="ECO:0000256" key="1">
    <source>
        <dbReference type="PROSITE-ProRule" id="PRU00221"/>
    </source>
</evidence>
<name>A0A6J1SCE6_FRAOC</name>
<dbReference type="PANTHER" id="PTHR44499">
    <property type="entry name" value="JOUBERIN"/>
    <property type="match status" value="1"/>
</dbReference>
<gene>
    <name evidence="4" type="primary">LOC113205491</name>
</gene>
<reference evidence="4" key="1">
    <citation type="submission" date="2025-08" db="UniProtKB">
        <authorList>
            <consortium name="RefSeq"/>
        </authorList>
    </citation>
    <scope>IDENTIFICATION</scope>
    <source>
        <tissue evidence="4">Whole organism</tissue>
    </source>
</reference>
<feature type="repeat" description="WD" evidence="1">
    <location>
        <begin position="679"/>
        <end position="720"/>
    </location>
</feature>
<dbReference type="PROSITE" id="PS50082">
    <property type="entry name" value="WD_REPEATS_2"/>
    <property type="match status" value="2"/>
</dbReference>
<dbReference type="SUPFAM" id="SSF50978">
    <property type="entry name" value="WD40 repeat-like"/>
    <property type="match status" value="1"/>
</dbReference>
<feature type="compositionally biased region" description="Basic residues" evidence="2">
    <location>
        <begin position="291"/>
        <end position="300"/>
    </location>
</feature>
<dbReference type="InterPro" id="IPR052803">
    <property type="entry name" value="Cilium-Associated_Jouberin"/>
</dbReference>
<dbReference type="GO" id="GO:0036064">
    <property type="term" value="C:ciliary basal body"/>
    <property type="evidence" value="ECO:0007669"/>
    <property type="project" value="TreeGrafter"/>
</dbReference>
<dbReference type="Gene3D" id="2.130.10.10">
    <property type="entry name" value="YVTN repeat-like/Quinoprotein amine dehydrogenase"/>
    <property type="match status" value="1"/>
</dbReference>
<evidence type="ECO:0000256" key="2">
    <source>
        <dbReference type="SAM" id="MobiDB-lite"/>
    </source>
</evidence>
<dbReference type="PANTHER" id="PTHR44499:SF1">
    <property type="entry name" value="JOUBERIN"/>
    <property type="match status" value="1"/>
</dbReference>
<feature type="repeat" description="WD" evidence="1">
    <location>
        <begin position="769"/>
        <end position="809"/>
    </location>
</feature>
<feature type="compositionally biased region" description="Polar residues" evidence="2">
    <location>
        <begin position="197"/>
        <end position="206"/>
    </location>
</feature>
<keyword evidence="3" id="KW-1185">Reference proteome</keyword>
<dbReference type="InterPro" id="IPR001680">
    <property type="entry name" value="WD40_rpt"/>
</dbReference>
<dbReference type="RefSeq" id="XP_026276930.1">
    <property type="nucleotide sequence ID" value="XM_026421145.2"/>
</dbReference>
<feature type="compositionally biased region" description="Basic and acidic residues" evidence="2">
    <location>
        <begin position="166"/>
        <end position="178"/>
    </location>
</feature>
<feature type="compositionally biased region" description="Basic and acidic residues" evidence="2">
    <location>
        <begin position="239"/>
        <end position="248"/>
    </location>
</feature>
<organism evidence="3 4">
    <name type="scientific">Frankliniella occidentalis</name>
    <name type="common">Western flower thrips</name>
    <name type="synonym">Euthrips occidentalis</name>
    <dbReference type="NCBI Taxonomy" id="133901"/>
    <lineage>
        <taxon>Eukaryota</taxon>
        <taxon>Metazoa</taxon>
        <taxon>Ecdysozoa</taxon>
        <taxon>Arthropoda</taxon>
        <taxon>Hexapoda</taxon>
        <taxon>Insecta</taxon>
        <taxon>Pterygota</taxon>
        <taxon>Neoptera</taxon>
        <taxon>Paraneoptera</taxon>
        <taxon>Thysanoptera</taxon>
        <taxon>Terebrantia</taxon>
        <taxon>Thripoidea</taxon>
        <taxon>Thripidae</taxon>
        <taxon>Frankliniella</taxon>
    </lineage>
</organism>
<sequence length="1252" mass="140755">MNRKHSKDDEIPLTMTKPSILQETRERFDTLLKVALSQEDTTEKFNAKGRRKSSLKGAFFKDVKPQKRRSKKNLSTSTQKLVTEDDQSASSEQDEPNQQNETSFDSSEEAKDYSPVSRLDKLQIADKSETGNLSKTKVLVHSNNVMLDTASTSPKKLNNIFYKRSSTRDESRESRDTTSSRVSSPDSVMTAIEAASPSKSIPSTSPEMLRVRENNKVEEYELKPLKGLSASYEEIDETSFEKEDDAKSKHAVRSMENAASYEEILEDSRSHLEKIETDSNEDLSQESDRRIRSKKNRKNKQQVSLSNSRARGDENTDTSSNDKMAIDNRHQKRHVPHTRKRRKSTANNENYSHSVAQYNYEKIIGITVHRCDTLKIDSFIQHPMVRVHILDTKTGVYLKKSQSSRNVSYFQESTNVDYIQPLTCQPCKFQDPRSLTPIWEETLLFNEDIKHILQPHSPILILFEVLDCVSVDTAMAQFKKLGSESGWHRIAWGFLKPCGPNDTFNIDKKLRLQLYKPRSEKTLRGDQTGCDKCDVYRWWSKGGWIHYPSTLHVTVHSLPIPSNVTPALRSYFALQPEQFPTSPNVSDDDNDKASNSIRITSSRLNSTKSLKDEVVWSRLPLQSCKVPNEKVLDLPGGLNGSFSIKYSHHGLYLASTATNQTIHSINIFRILDGTEIVRLQGHPALIYSLDWSLNDELLLSASADCTACIWSVKSKKTSPLQMLPHPSFVYCAVFLTTKPLSLATGCCDQIIRIWRENTESSSFELKQEINGHEGYVSTLCVNSNGNLFSGDSNGQIRIWQFNNEGFLSEIRVMNVRELKGVVLSHLVLHPGGKRLLVLARDSLLRMIDIGTGVAIQWFKGALNHRIHSKACITPCGGLVFSPSEDGTFYVWNADTGQLIASYSAIFQATHHISSYRNSSHKPESSTLILGGAVDYHPFDHIVAFSVYGTHAPVIMCKYNRESCGKDIGLQAGQQEVEKSVSSDAFAKSAQIVSQVQKAQVKLKEASNRNFSRHGTSIFASSPECEDEGLRKNQHLSYIIKQLDYVLHLGRLSKQEQLDVISPQPAAAHSPSISPDSSLQVGSSPSVTRIRKEKNDIHKNKTEEVGSEVAYSVTHSNTTERPQEGLLLALSKEDKPASEDVHFTPTVELQYVQEKQPPRPIPRQRKLKNLRPNGRQLALADVSTTDTSILSSESEDTIKTNKPTSAQLFSVNEIKDVRSFNPKADPTNRVQVVHHKTVYSSFDSDSEAHLVNQ</sequence>
<dbReference type="KEGG" id="foc:113205491"/>
<dbReference type="Pfam" id="PF00400">
    <property type="entry name" value="WD40"/>
    <property type="match status" value="3"/>
</dbReference>
<dbReference type="InterPro" id="IPR015943">
    <property type="entry name" value="WD40/YVTN_repeat-like_dom_sf"/>
</dbReference>
<feature type="region of interest" description="Disordered" evidence="2">
    <location>
        <begin position="39"/>
        <end position="208"/>
    </location>
</feature>
<proteinExistence type="predicted"/>
<evidence type="ECO:0000313" key="4">
    <source>
        <dbReference type="RefSeq" id="XP_026276930.1"/>
    </source>
</evidence>
<dbReference type="SMART" id="SM00320">
    <property type="entry name" value="WD40"/>
    <property type="match status" value="6"/>
</dbReference>
<keyword evidence="1" id="KW-0853">WD repeat</keyword>
<feature type="compositionally biased region" description="Basic residues" evidence="2">
    <location>
        <begin position="330"/>
        <end position="344"/>
    </location>
</feature>
<dbReference type="GeneID" id="113205491"/>
<feature type="compositionally biased region" description="Polar residues" evidence="2">
    <location>
        <begin position="130"/>
        <end position="156"/>
    </location>
</feature>
<feature type="region of interest" description="Disordered" evidence="2">
    <location>
        <begin position="275"/>
        <end position="350"/>
    </location>
</feature>
<feature type="region of interest" description="Disordered" evidence="2">
    <location>
        <begin position="236"/>
        <end position="259"/>
    </location>
</feature>
<accession>A0A6J1SCE6</accession>
<dbReference type="Proteomes" id="UP000504606">
    <property type="component" value="Unplaced"/>
</dbReference>
<dbReference type="AlphaFoldDB" id="A0A6J1SCE6"/>
<feature type="region of interest" description="Disordered" evidence="2">
    <location>
        <begin position="1"/>
        <end position="22"/>
    </location>
</feature>
<dbReference type="GO" id="GO:0044458">
    <property type="term" value="P:motile cilium assembly"/>
    <property type="evidence" value="ECO:0007669"/>
    <property type="project" value="TreeGrafter"/>
</dbReference>